<organism evidence="1 2">
    <name type="scientific">Streptomyces humidus</name>
    <dbReference type="NCBI Taxonomy" id="52259"/>
    <lineage>
        <taxon>Bacteria</taxon>
        <taxon>Bacillati</taxon>
        <taxon>Actinomycetota</taxon>
        <taxon>Actinomycetes</taxon>
        <taxon>Kitasatosporales</taxon>
        <taxon>Streptomycetaceae</taxon>
        <taxon>Streptomyces</taxon>
    </lineage>
</organism>
<accession>A0A918GCD5</accession>
<proteinExistence type="predicted"/>
<sequence length="72" mass="7738">MSDNIDVEATRLPDGTLVLPLPTVTAILRQIADRAETRQRSQRVTDPITEIRAIADQIDAAGLLDQVGPSAS</sequence>
<evidence type="ECO:0000313" key="2">
    <source>
        <dbReference type="Proteomes" id="UP000606194"/>
    </source>
</evidence>
<gene>
    <name evidence="1" type="ORF">GCM10010269_79480</name>
</gene>
<protein>
    <submittedName>
        <fullName evidence="1">Uncharacterized protein</fullName>
    </submittedName>
</protein>
<dbReference type="AlphaFoldDB" id="A0A918GCD5"/>
<comment type="caution">
    <text evidence="1">The sequence shown here is derived from an EMBL/GenBank/DDBJ whole genome shotgun (WGS) entry which is preliminary data.</text>
</comment>
<reference evidence="1" key="1">
    <citation type="journal article" date="2014" name="Int. J. Syst. Evol. Microbiol.">
        <title>Complete genome sequence of Corynebacterium casei LMG S-19264T (=DSM 44701T), isolated from a smear-ripened cheese.</title>
        <authorList>
            <consortium name="US DOE Joint Genome Institute (JGI-PGF)"/>
            <person name="Walter F."/>
            <person name="Albersmeier A."/>
            <person name="Kalinowski J."/>
            <person name="Ruckert C."/>
        </authorList>
    </citation>
    <scope>NUCLEOTIDE SEQUENCE</scope>
    <source>
        <strain evidence="1">JCM 4386</strain>
    </source>
</reference>
<dbReference type="EMBL" id="BMTL01000057">
    <property type="protein sequence ID" value="GGS28861.1"/>
    <property type="molecule type" value="Genomic_DNA"/>
</dbReference>
<dbReference type="RefSeq" id="WP_190154166.1">
    <property type="nucleotide sequence ID" value="NZ_BMTL01000057.1"/>
</dbReference>
<name>A0A918GCD5_9ACTN</name>
<reference evidence="1" key="2">
    <citation type="submission" date="2020-09" db="EMBL/GenBank/DDBJ databases">
        <authorList>
            <person name="Sun Q."/>
            <person name="Ohkuma M."/>
        </authorList>
    </citation>
    <scope>NUCLEOTIDE SEQUENCE</scope>
    <source>
        <strain evidence="1">JCM 4386</strain>
    </source>
</reference>
<keyword evidence="2" id="KW-1185">Reference proteome</keyword>
<dbReference type="Proteomes" id="UP000606194">
    <property type="component" value="Unassembled WGS sequence"/>
</dbReference>
<evidence type="ECO:0000313" key="1">
    <source>
        <dbReference type="EMBL" id="GGS28861.1"/>
    </source>
</evidence>